<dbReference type="GO" id="GO:0016899">
    <property type="term" value="F:oxidoreductase activity, acting on the CH-OH group of donors, oxygen as acceptor"/>
    <property type="evidence" value="ECO:0007669"/>
    <property type="project" value="InterPro"/>
</dbReference>
<dbReference type="RefSeq" id="WP_045972526.1">
    <property type="nucleotide sequence ID" value="NZ_CAWMED010000001.1"/>
</dbReference>
<dbReference type="STRING" id="351671.XDD1_3318"/>
<feature type="domain" description="FAD linked oxidase N-terminal" evidence="3">
    <location>
        <begin position="56"/>
        <end position="168"/>
    </location>
</feature>
<dbReference type="KEGG" id="xdo:XDD1_3318"/>
<dbReference type="HOGENOM" id="CLU_456985_0_0_6"/>
<dbReference type="Gene3D" id="3.30.465.10">
    <property type="match status" value="1"/>
</dbReference>
<dbReference type="EMBL" id="FO704550">
    <property type="protein sequence ID" value="CDG19008.1"/>
    <property type="molecule type" value="Genomic_DNA"/>
</dbReference>
<sequence length="563" mass="63478">MPSSDSLKKEDICLQKEIITEIEYHLPNFPKEVMWKMINFKNWSGEIRADNIPCCIPKTAEEIISVVNWAWQENYKLRPIGQSHNWSPLLLASGQSFRNRIMLLDLSAHFTHVNIEHRSQFSIVTAQTGILMETLLTQMEEQGLGFTATPAPGDLTLGAVLAIDGHGTAIKALDEIPLPGHTFGSLSNAILSLSAVVWDKDNQQYTIRHFERHEPDCAPLLTHIGCSLILEVQLQAGKNQRLRCQSFTDIPADELFAPPESAKEKRTFSDFLDKSGRAEIILFPFTPAPWLKVWSVAPTKPAASIEVKAPYNYPFSDNISPTLSDIADNLLANFPLITPLVSEMQYQLTHAALQNSGKDIWGWSKNLLLYVKPTTLRVTANGYAVLTQRKNIQLVLNKFYTHWKQLIQHYANQGKFPINGPLEVRVTGLDDPTEVVYAEAAVSALSAIRPRLDRPEWDVAVWLDVLTFPETPYAIEFCRQFEQWLFNEFEGSYACARVEWSKGWAYGANRAWEDQEVLGNIIPASLTAGLPADNNWVSAVSALQKYDPHHLFRSPLLDKLFPV</sequence>
<organism evidence="5 7">
    <name type="scientific">Xenorhabdus doucetiae</name>
    <dbReference type="NCBI Taxonomy" id="351671"/>
    <lineage>
        <taxon>Bacteria</taxon>
        <taxon>Pseudomonadati</taxon>
        <taxon>Pseudomonadota</taxon>
        <taxon>Gammaproteobacteria</taxon>
        <taxon>Enterobacterales</taxon>
        <taxon>Morganellaceae</taxon>
        <taxon>Xenorhabdus</taxon>
    </lineage>
</organism>
<dbReference type="SUPFAM" id="SSF55103">
    <property type="entry name" value="FAD-linked oxidases, C-terminal domain"/>
    <property type="match status" value="1"/>
</dbReference>
<dbReference type="EMBL" id="VNHN01000022">
    <property type="protein sequence ID" value="TYP07535.1"/>
    <property type="molecule type" value="Genomic_DNA"/>
</dbReference>
<dbReference type="InterPro" id="IPR016169">
    <property type="entry name" value="FAD-bd_PCMH_sub2"/>
</dbReference>
<dbReference type="InterPro" id="IPR006094">
    <property type="entry name" value="Oxid_FAD_bind_N"/>
</dbReference>
<dbReference type="Pfam" id="PF01565">
    <property type="entry name" value="FAD_binding_4"/>
    <property type="match status" value="1"/>
</dbReference>
<dbReference type="PANTHER" id="PTHR43762:SF1">
    <property type="entry name" value="D-ARABINONO-1,4-LACTONE OXIDASE"/>
    <property type="match status" value="1"/>
</dbReference>
<feature type="domain" description="Cholesterol oxidase substrate-binding" evidence="4">
    <location>
        <begin position="241"/>
        <end position="562"/>
    </location>
</feature>
<dbReference type="AlphaFoldDB" id="A0A068QVL0"/>
<reference evidence="6 8" key="2">
    <citation type="submission" date="2019-07" db="EMBL/GenBank/DDBJ databases">
        <title>Genomic Encyclopedia of Type Strains, Phase I: the one thousand microbial genomes (KMG-I) project.</title>
        <authorList>
            <person name="Kyrpides N."/>
        </authorList>
    </citation>
    <scope>NUCLEOTIDE SEQUENCE [LARGE SCALE GENOMIC DNA]</scope>
    <source>
        <strain evidence="6 8">DSM 17909</strain>
    </source>
</reference>
<evidence type="ECO:0000313" key="7">
    <source>
        <dbReference type="Proteomes" id="UP000032721"/>
    </source>
</evidence>
<evidence type="ECO:0000313" key="5">
    <source>
        <dbReference type="EMBL" id="CDG19008.1"/>
    </source>
</evidence>
<dbReference type="GO" id="GO:0050660">
    <property type="term" value="F:flavin adenine dinucleotide binding"/>
    <property type="evidence" value="ECO:0007669"/>
    <property type="project" value="InterPro"/>
</dbReference>
<dbReference type="InterPro" id="IPR016164">
    <property type="entry name" value="FAD-linked_Oxase-like_C"/>
</dbReference>
<dbReference type="Gene3D" id="3.40.462.10">
    <property type="entry name" value="FAD-linked oxidases, C-terminal domain"/>
    <property type="match status" value="1"/>
</dbReference>
<dbReference type="InterPro" id="IPR016171">
    <property type="entry name" value="Vanillyl_alc_oxidase_C-sub2"/>
</dbReference>
<gene>
    <name evidence="6" type="ORF">LY16_01668</name>
    <name evidence="5" type="ORF">XDD1_3318</name>
</gene>
<proteinExistence type="predicted"/>
<dbReference type="InterPro" id="IPR016170">
    <property type="entry name" value="Cytok_DH_C_sf"/>
</dbReference>
<dbReference type="InterPro" id="IPR010031">
    <property type="entry name" value="FAD_lactone_oxidase-like"/>
</dbReference>
<dbReference type="InterPro" id="IPR015213">
    <property type="entry name" value="Cholesterol_OX_subst-bd"/>
</dbReference>
<evidence type="ECO:0000313" key="6">
    <source>
        <dbReference type="EMBL" id="TYP07535.1"/>
    </source>
</evidence>
<dbReference type="InterPro" id="IPR016167">
    <property type="entry name" value="FAD-bd_PCMH_sub1"/>
</dbReference>
<keyword evidence="1" id="KW-0285">Flavoprotein</keyword>
<dbReference type="Gene3D" id="1.10.45.10">
    <property type="entry name" value="Vanillyl-alcohol Oxidase, Chain A, domain 4"/>
    <property type="match status" value="1"/>
</dbReference>
<keyword evidence="8" id="KW-1185">Reference proteome</keyword>
<dbReference type="InterPro" id="IPR036318">
    <property type="entry name" value="FAD-bd_PCMH-like_sf"/>
</dbReference>
<evidence type="ECO:0000259" key="4">
    <source>
        <dbReference type="Pfam" id="PF09129"/>
    </source>
</evidence>
<dbReference type="SUPFAM" id="SSF56176">
    <property type="entry name" value="FAD-binding/transporter-associated domain-like"/>
    <property type="match status" value="1"/>
</dbReference>
<dbReference type="OrthoDB" id="1489106at2"/>
<evidence type="ECO:0000313" key="8">
    <source>
        <dbReference type="Proteomes" id="UP000324170"/>
    </source>
</evidence>
<protein>
    <submittedName>
        <fullName evidence="6">FAD binding domain-containing protein</fullName>
    </submittedName>
</protein>
<dbReference type="Proteomes" id="UP000032721">
    <property type="component" value="Chromosome"/>
</dbReference>
<dbReference type="Gene3D" id="3.30.43.10">
    <property type="entry name" value="Uridine Diphospho-n-acetylenolpyruvylglucosamine Reductase, domain 2"/>
    <property type="match status" value="1"/>
</dbReference>
<accession>A0A068QVL0</accession>
<dbReference type="PANTHER" id="PTHR43762">
    <property type="entry name" value="L-GULONOLACTONE OXIDASE"/>
    <property type="match status" value="1"/>
</dbReference>
<evidence type="ECO:0000259" key="3">
    <source>
        <dbReference type="Pfam" id="PF01565"/>
    </source>
</evidence>
<keyword evidence="2" id="KW-0274">FAD</keyword>
<evidence type="ECO:0000256" key="2">
    <source>
        <dbReference type="ARBA" id="ARBA00022827"/>
    </source>
</evidence>
<dbReference type="Proteomes" id="UP000324170">
    <property type="component" value="Unassembled WGS sequence"/>
</dbReference>
<reference evidence="5 7" key="1">
    <citation type="submission" date="2013-07" db="EMBL/GenBank/DDBJ databases">
        <authorList>
            <person name="Genoscope - CEA"/>
        </authorList>
    </citation>
    <scope>NUCLEOTIDE SEQUENCE [LARGE SCALE GENOMIC DNA]</scope>
    <source>
        <strain evidence="5">FRM16</strain>
        <strain evidence="7">FRM16 / DSM 17909</strain>
    </source>
</reference>
<evidence type="ECO:0000256" key="1">
    <source>
        <dbReference type="ARBA" id="ARBA00022630"/>
    </source>
</evidence>
<name>A0A068QVL0_9GAMM</name>
<dbReference type="Pfam" id="PF09129">
    <property type="entry name" value="Chol_subst-bind"/>
    <property type="match status" value="1"/>
</dbReference>